<sequence>MKLAYCRPATAAPDFKPRTRADVRLCLEQCHADLAHQPASVARRFDRLLRRFASALEGGDAGSRAARQAADALHAQARQLEEMVAWLAALRGSHPESLQLQRNMARLLHEVFRTPEWRRRFIEGL</sequence>
<proteinExistence type="predicted"/>
<dbReference type="OrthoDB" id="8455061at2"/>
<evidence type="ECO:0000313" key="2">
    <source>
        <dbReference type="Proteomes" id="UP000198418"/>
    </source>
</evidence>
<reference evidence="2" key="1">
    <citation type="submission" date="2017-06" db="EMBL/GenBank/DDBJ databases">
        <authorList>
            <person name="Varghese N."/>
            <person name="Submissions S."/>
        </authorList>
    </citation>
    <scope>NUCLEOTIDE SEQUENCE [LARGE SCALE GENOMIC DNA]</scope>
    <source>
        <strain evidence="2">DSM 137</strain>
    </source>
</reference>
<protein>
    <submittedName>
        <fullName evidence="1">Uncharacterized protein</fullName>
    </submittedName>
</protein>
<evidence type="ECO:0000313" key="1">
    <source>
        <dbReference type="EMBL" id="SNB80566.1"/>
    </source>
</evidence>
<gene>
    <name evidence="1" type="ORF">SAMN06265338_11347</name>
</gene>
<dbReference type="AlphaFoldDB" id="A0A212S654"/>
<dbReference type="Proteomes" id="UP000198418">
    <property type="component" value="Unassembled WGS sequence"/>
</dbReference>
<name>A0A212S654_RHOAC</name>
<keyword evidence="2" id="KW-1185">Reference proteome</keyword>
<organism evidence="1 2">
    <name type="scientific">Rhodoblastus acidophilus</name>
    <name type="common">Rhodopseudomonas acidophila</name>
    <dbReference type="NCBI Taxonomy" id="1074"/>
    <lineage>
        <taxon>Bacteria</taxon>
        <taxon>Pseudomonadati</taxon>
        <taxon>Pseudomonadota</taxon>
        <taxon>Alphaproteobacteria</taxon>
        <taxon>Hyphomicrobiales</taxon>
        <taxon>Rhodoblastaceae</taxon>
        <taxon>Rhodoblastus</taxon>
    </lineage>
</organism>
<dbReference type="EMBL" id="FYDG01000013">
    <property type="protein sequence ID" value="SNB80566.1"/>
    <property type="molecule type" value="Genomic_DNA"/>
</dbReference>
<accession>A0A212S654</accession>
<dbReference type="RefSeq" id="WP_088522002.1">
    <property type="nucleotide sequence ID" value="NZ_FYDG01000013.1"/>
</dbReference>